<dbReference type="Proteomes" id="UP000233414">
    <property type="component" value="Unassembled WGS sequence"/>
</dbReference>
<keyword evidence="3" id="KW-0067">ATP-binding</keyword>
<evidence type="ECO:0000256" key="2">
    <source>
        <dbReference type="ARBA" id="ARBA00022741"/>
    </source>
</evidence>
<sequence length="583" mass="66265">MSNFTISDLLNKKEKKKIRSKIVLGNKNIEVVLNSNNTEERLEKKVQEMELVKKEEEVQKKAQELNLNYVNLTKFPISLEALVLVEQEQAEKFKIICFLKTQKEIKIASINPLTFDISKLISELKEKYHQAVVVYLMSKESFQFALKQYNFLPKIKEIKKGIDITEEDLMKFQKEFISFEDFKEKLKYASLTNIITMLIASGIKSEVSDIHIEAEEDEVKIRFRIDGILYTIASLDKTIWPKIISRIKLISSLKINIIDQPQDGRFTIYLTNDRIDVRISCIPTAFGESVVMRLLRSSKAGLSFEDLGLHDRVFNQLKKEVERPNGMILTTGPTGSGKTTTLYAILNKLNKPGVKIITLEDPIEYKLTGINQSQVNASKNYTFAMGLKAILRQDPNIVMVGEIRDLETAEIAINAALTGHLVVSTLHANSAAATIPRFLAMDVKSFLLAPAINAIIGQRLIRKICPFCKEEEEIPKETLKRVKEILQKLPKGYKSQDDLNNLKFYKGKGCEKCNQFGYKGRIGIYEILIMTSKIKEGILSQKISEEKIENIAIEQGMITMIQDGLLKALDGITSVEEVFRVIE</sequence>
<dbReference type="SUPFAM" id="SSF52540">
    <property type="entry name" value="P-loop containing nucleoside triphosphate hydrolases"/>
    <property type="match status" value="1"/>
</dbReference>
<keyword evidence="2" id="KW-0547">Nucleotide-binding</keyword>
<evidence type="ECO:0000313" key="6">
    <source>
        <dbReference type="EMBL" id="PKL72046.1"/>
    </source>
</evidence>
<dbReference type="InterPro" id="IPR037257">
    <property type="entry name" value="T2SS_E_N_sf"/>
</dbReference>
<comment type="similarity">
    <text evidence="1">Belongs to the GSP E family.</text>
</comment>
<dbReference type="GO" id="GO:0016887">
    <property type="term" value="F:ATP hydrolysis activity"/>
    <property type="evidence" value="ECO:0007669"/>
    <property type="project" value="TreeGrafter"/>
</dbReference>
<keyword evidence="4" id="KW-0175">Coiled coil</keyword>
<dbReference type="FunFam" id="3.40.50.300:FF:000398">
    <property type="entry name" value="Type IV pilus assembly ATPase PilB"/>
    <property type="match status" value="1"/>
</dbReference>
<evidence type="ECO:0000259" key="5">
    <source>
        <dbReference type="SMART" id="SM00382"/>
    </source>
</evidence>
<dbReference type="PANTHER" id="PTHR30258:SF1">
    <property type="entry name" value="PROTEIN TRANSPORT PROTEIN HOFB HOMOLOG"/>
    <property type="match status" value="1"/>
</dbReference>
<dbReference type="Gene3D" id="3.30.450.90">
    <property type="match status" value="1"/>
</dbReference>
<dbReference type="SUPFAM" id="SSF160246">
    <property type="entry name" value="EspE N-terminal domain-like"/>
    <property type="match status" value="1"/>
</dbReference>
<accession>A0A2N1UMU3</accession>
<evidence type="ECO:0000313" key="7">
    <source>
        <dbReference type="Proteomes" id="UP000233414"/>
    </source>
</evidence>
<dbReference type="Gene3D" id="3.40.50.300">
    <property type="entry name" value="P-loop containing nucleotide triphosphate hydrolases"/>
    <property type="match status" value="1"/>
</dbReference>
<dbReference type="GO" id="GO:0005886">
    <property type="term" value="C:plasma membrane"/>
    <property type="evidence" value="ECO:0007669"/>
    <property type="project" value="TreeGrafter"/>
</dbReference>
<protein>
    <recommendedName>
        <fullName evidence="5">AAA+ ATPase domain-containing protein</fullName>
    </recommendedName>
</protein>
<name>A0A2N1UMU3_9BACT</name>
<comment type="caution">
    <text evidence="6">The sequence shown here is derived from an EMBL/GenBank/DDBJ whole genome shotgun (WGS) entry which is preliminary data.</text>
</comment>
<evidence type="ECO:0000256" key="1">
    <source>
        <dbReference type="ARBA" id="ARBA00006611"/>
    </source>
</evidence>
<evidence type="ECO:0000256" key="4">
    <source>
        <dbReference type="SAM" id="Coils"/>
    </source>
</evidence>
<proteinExistence type="inferred from homology"/>
<gene>
    <name evidence="6" type="ORF">CVV26_03145</name>
</gene>
<dbReference type="PANTHER" id="PTHR30258">
    <property type="entry name" value="TYPE II SECRETION SYSTEM PROTEIN GSPE-RELATED"/>
    <property type="match status" value="1"/>
</dbReference>
<dbReference type="CDD" id="cd01129">
    <property type="entry name" value="PulE-GspE-like"/>
    <property type="match status" value="1"/>
</dbReference>
<dbReference type="Pfam" id="PF00437">
    <property type="entry name" value="T2SSE"/>
    <property type="match status" value="1"/>
</dbReference>
<evidence type="ECO:0000256" key="3">
    <source>
        <dbReference type="ARBA" id="ARBA00022840"/>
    </source>
</evidence>
<feature type="domain" description="AAA+ ATPase" evidence="5">
    <location>
        <begin position="324"/>
        <end position="447"/>
    </location>
</feature>
<dbReference type="InterPro" id="IPR027417">
    <property type="entry name" value="P-loop_NTPase"/>
</dbReference>
<reference evidence="6 7" key="1">
    <citation type="journal article" date="2017" name="ISME J.">
        <title>Potential for microbial H2 and metal transformations associated with novel bacteria and archaea in deep terrestrial subsurface sediments.</title>
        <authorList>
            <person name="Hernsdorf A.W."/>
            <person name="Amano Y."/>
            <person name="Miyakawa K."/>
            <person name="Ise K."/>
            <person name="Suzuki Y."/>
            <person name="Anantharaman K."/>
            <person name="Probst A."/>
            <person name="Burstein D."/>
            <person name="Thomas B.C."/>
            <person name="Banfield J.F."/>
        </authorList>
    </citation>
    <scope>NUCLEOTIDE SEQUENCE [LARGE SCALE GENOMIC DNA]</scope>
    <source>
        <strain evidence="6">HGW-Kuenenbacteria-1</strain>
    </source>
</reference>
<feature type="coiled-coil region" evidence="4">
    <location>
        <begin position="35"/>
        <end position="66"/>
    </location>
</feature>
<dbReference type="GO" id="GO:0005524">
    <property type="term" value="F:ATP binding"/>
    <property type="evidence" value="ECO:0007669"/>
    <property type="project" value="UniProtKB-KW"/>
</dbReference>
<dbReference type="InterPro" id="IPR003593">
    <property type="entry name" value="AAA+_ATPase"/>
</dbReference>
<dbReference type="EMBL" id="PGYQ01000019">
    <property type="protein sequence ID" value="PKL72046.1"/>
    <property type="molecule type" value="Genomic_DNA"/>
</dbReference>
<dbReference type="InterPro" id="IPR001482">
    <property type="entry name" value="T2SS/T4SS_dom"/>
</dbReference>
<dbReference type="AlphaFoldDB" id="A0A2N1UMU3"/>
<organism evidence="6 7">
    <name type="scientific">Candidatus Kuenenbacteria bacterium HGW-Kuenenbacteria-1</name>
    <dbReference type="NCBI Taxonomy" id="2013812"/>
    <lineage>
        <taxon>Bacteria</taxon>
        <taxon>Candidatus Kueneniibacteriota</taxon>
    </lineage>
</organism>
<dbReference type="SMART" id="SM00382">
    <property type="entry name" value="AAA"/>
    <property type="match status" value="1"/>
</dbReference>